<protein>
    <recommendedName>
        <fullName evidence="2">Nmd3 N-terminal domain-containing protein</fullName>
    </recommendedName>
</protein>
<evidence type="ECO:0000313" key="3">
    <source>
        <dbReference type="EMBL" id="RRJ28032.1"/>
    </source>
</evidence>
<evidence type="ECO:0000256" key="1">
    <source>
        <dbReference type="SAM" id="MobiDB-lite"/>
    </source>
</evidence>
<gene>
    <name evidence="3" type="ORF">EIK79_16745</name>
</gene>
<sequence length="369" mass="41154">MGSGEFCPRCGEPVEPRSEPRPGSPSGHRARLCDECYFAEFDLVDAPEERIVEICSKCGAVRRGEQWVDVGADDYTDVAIEETTDALGVHVEAEDVEWIVDPEQIDQNTIEMHCYFTGVLRDTVIEAEHDVRVRFNRTTCTRCSRIAGEYYASTVQVRAMDRTPTETERTRAAEIARERVDEREGDRNAFITEISESHDGVNVRLSTTQLGRTVATHIQRELGGTVTDSQTLVTEDEDGNEVYRVTYAVRLPPFPAGTIIEPDEEEPVLVHSAHNNLKGRRLTTGEQYEADAEDGIAPDARRLGDVTDARETTLVAVEDDHAVQVLDPDTYEAKTIPRPSYLDADADTVTVIKHRSGLHVLPTDAIRDQ</sequence>
<dbReference type="RefSeq" id="WP_124956767.1">
    <property type="nucleotide sequence ID" value="NZ_RRCH01000042.1"/>
</dbReference>
<dbReference type="Pfam" id="PF04981">
    <property type="entry name" value="NMD3"/>
    <property type="match status" value="1"/>
</dbReference>
<dbReference type="InterPro" id="IPR007064">
    <property type="entry name" value="Nmd3_N"/>
</dbReference>
<name>A0A3P3R3K0_9EURY</name>
<dbReference type="EMBL" id="RRCH01000042">
    <property type="protein sequence ID" value="RRJ28032.1"/>
    <property type="molecule type" value="Genomic_DNA"/>
</dbReference>
<dbReference type="GO" id="GO:0005737">
    <property type="term" value="C:cytoplasm"/>
    <property type="evidence" value="ECO:0007669"/>
    <property type="project" value="TreeGrafter"/>
</dbReference>
<comment type="caution">
    <text evidence="3">The sequence shown here is derived from an EMBL/GenBank/DDBJ whole genome shotgun (WGS) entry which is preliminary data.</text>
</comment>
<dbReference type="AlphaFoldDB" id="A0A3P3R3K0"/>
<organism evidence="3 4">
    <name type="scientific">Halocatena pleomorpha</name>
    <dbReference type="NCBI Taxonomy" id="1785090"/>
    <lineage>
        <taxon>Archaea</taxon>
        <taxon>Methanobacteriati</taxon>
        <taxon>Methanobacteriota</taxon>
        <taxon>Stenosarchaea group</taxon>
        <taxon>Halobacteria</taxon>
        <taxon>Halobacteriales</taxon>
        <taxon>Natronomonadaceae</taxon>
        <taxon>Halocatena</taxon>
    </lineage>
</organism>
<evidence type="ECO:0000259" key="2">
    <source>
        <dbReference type="Pfam" id="PF04981"/>
    </source>
</evidence>
<feature type="region of interest" description="Disordered" evidence="1">
    <location>
        <begin position="1"/>
        <end position="27"/>
    </location>
</feature>
<dbReference type="GO" id="GO:0043023">
    <property type="term" value="F:ribosomal large subunit binding"/>
    <property type="evidence" value="ECO:0007669"/>
    <property type="project" value="InterPro"/>
</dbReference>
<keyword evidence="4" id="KW-1185">Reference proteome</keyword>
<reference evidence="3 4" key="1">
    <citation type="submission" date="2018-11" db="EMBL/GenBank/DDBJ databases">
        <title>Taxonoimc description of Halomarina strain SPP-AMP-1.</title>
        <authorList>
            <person name="Pal Y."/>
            <person name="Srinivasana K."/>
            <person name="Verma A."/>
            <person name="Kumar P."/>
        </authorList>
    </citation>
    <scope>NUCLEOTIDE SEQUENCE [LARGE SCALE GENOMIC DNA]</scope>
    <source>
        <strain evidence="3 4">SPP-AMP-1</strain>
    </source>
</reference>
<dbReference type="OrthoDB" id="15051at2157"/>
<dbReference type="PANTHER" id="PTHR12746">
    <property type="entry name" value="NONSENSE-MEDIATED MRNA DECAY PROTEIN 3"/>
    <property type="match status" value="1"/>
</dbReference>
<dbReference type="Proteomes" id="UP000282322">
    <property type="component" value="Unassembled WGS sequence"/>
</dbReference>
<dbReference type="InterPro" id="IPR039768">
    <property type="entry name" value="Nmd3"/>
</dbReference>
<evidence type="ECO:0000313" key="4">
    <source>
        <dbReference type="Proteomes" id="UP000282322"/>
    </source>
</evidence>
<proteinExistence type="predicted"/>
<accession>A0A3P3R3K0</accession>
<dbReference type="PANTHER" id="PTHR12746:SF2">
    <property type="entry name" value="60S RIBOSOMAL EXPORT PROTEIN NMD3"/>
    <property type="match status" value="1"/>
</dbReference>
<feature type="domain" description="Nmd3 N-terminal" evidence="2">
    <location>
        <begin position="7"/>
        <end position="251"/>
    </location>
</feature>